<sequence length="329" mass="37726">MVVSDSRPGEIPQALNRMITTLQTKFSNSSVFFEDQFPNTISAQDRLNKIRNLPFVYYEKEQTTSQFIPIGIRFYNFITCVRAEESTSIRVYLDPFDGSTWIGLLVTGLVVALVNSWIPMTKQSTLYDSLFLVFSILLENCDIPSFLQKGRTTRVIVGMCFFLWIIAANSYKGKITESVTVPKGKKTLETFNDLRNFSFLSSVRRDFRMFTQSHSVWQNLRSQAGKVRLLKDPKFNQNRQFLTTFGFDLCVAMLSAQFVAASGLPMPELERFNIVRIEQVLLMVDFPREFPNVTIEQELCKCNNSAFIDYEDNLGNFVPDFGGGEKRNI</sequence>
<evidence type="ECO:0000256" key="1">
    <source>
        <dbReference type="ARBA" id="ARBA00008685"/>
    </source>
</evidence>
<dbReference type="Proteomes" id="UP000708208">
    <property type="component" value="Unassembled WGS sequence"/>
</dbReference>
<dbReference type="Pfam" id="PF00060">
    <property type="entry name" value="Lig_chan"/>
    <property type="match status" value="1"/>
</dbReference>
<reference evidence="3" key="1">
    <citation type="submission" date="2021-06" db="EMBL/GenBank/DDBJ databases">
        <authorList>
            <person name="Hodson N. C."/>
            <person name="Mongue J. A."/>
            <person name="Jaron S. K."/>
        </authorList>
    </citation>
    <scope>NUCLEOTIDE SEQUENCE</scope>
</reference>
<evidence type="ECO:0000313" key="4">
    <source>
        <dbReference type="Proteomes" id="UP000708208"/>
    </source>
</evidence>
<dbReference type="EMBL" id="CAJVCH010407496">
    <property type="protein sequence ID" value="CAG7817952.1"/>
    <property type="molecule type" value="Genomic_DNA"/>
</dbReference>
<comment type="caution">
    <text evidence="3">The sequence shown here is derived from an EMBL/GenBank/DDBJ whole genome shotgun (WGS) entry which is preliminary data.</text>
</comment>
<gene>
    <name evidence="3" type="ORF">AFUS01_LOCUS28488</name>
</gene>
<dbReference type="GO" id="GO:0015276">
    <property type="term" value="F:ligand-gated monoatomic ion channel activity"/>
    <property type="evidence" value="ECO:0007669"/>
    <property type="project" value="InterPro"/>
</dbReference>
<keyword evidence="4" id="KW-1185">Reference proteome</keyword>
<evidence type="ECO:0000259" key="2">
    <source>
        <dbReference type="Pfam" id="PF00060"/>
    </source>
</evidence>
<dbReference type="InterPro" id="IPR001320">
    <property type="entry name" value="Iontro_rcpt_C"/>
</dbReference>
<comment type="similarity">
    <text evidence="1">Belongs to the glutamate-gated ion channel (TC 1.A.10.1) family.</text>
</comment>
<evidence type="ECO:0000313" key="3">
    <source>
        <dbReference type="EMBL" id="CAG7817952.1"/>
    </source>
</evidence>
<feature type="domain" description="Ionotropic glutamate receptor C-terminal" evidence="2">
    <location>
        <begin position="104"/>
        <end position="249"/>
    </location>
</feature>
<dbReference type="GO" id="GO:0016020">
    <property type="term" value="C:membrane"/>
    <property type="evidence" value="ECO:0007669"/>
    <property type="project" value="InterPro"/>
</dbReference>
<proteinExistence type="inferred from homology"/>
<dbReference type="AlphaFoldDB" id="A0A8J2KRB5"/>
<organism evidence="3 4">
    <name type="scientific">Allacma fusca</name>
    <dbReference type="NCBI Taxonomy" id="39272"/>
    <lineage>
        <taxon>Eukaryota</taxon>
        <taxon>Metazoa</taxon>
        <taxon>Ecdysozoa</taxon>
        <taxon>Arthropoda</taxon>
        <taxon>Hexapoda</taxon>
        <taxon>Collembola</taxon>
        <taxon>Symphypleona</taxon>
        <taxon>Sminthuridae</taxon>
        <taxon>Allacma</taxon>
    </lineage>
</organism>
<accession>A0A8J2KRB5</accession>
<name>A0A8J2KRB5_9HEXA</name>
<protein>
    <recommendedName>
        <fullName evidence="2">Ionotropic glutamate receptor C-terminal domain-containing protein</fullName>
    </recommendedName>
</protein>